<evidence type="ECO:0000313" key="3">
    <source>
        <dbReference type="EMBL" id="MBW5486726.1"/>
    </source>
</evidence>
<reference evidence="3 4" key="1">
    <citation type="submission" date="2019-12" db="EMBL/GenBank/DDBJ databases">
        <title>Genome sequence of Streptomyces bambusae.</title>
        <authorList>
            <person name="Bansal K."/>
            <person name="Choksket S."/>
            <person name="Korpole S."/>
            <person name="Patil P.B."/>
        </authorList>
    </citation>
    <scope>NUCLEOTIDE SEQUENCE [LARGE SCALE GENOMIC DNA]</scope>
    <source>
        <strain evidence="3 4">SK60</strain>
    </source>
</reference>
<keyword evidence="2" id="KW-1133">Transmembrane helix</keyword>
<keyword evidence="4" id="KW-1185">Reference proteome</keyword>
<gene>
    <name evidence="3" type="ORF">GPJ59_34010</name>
</gene>
<keyword evidence="2" id="KW-0812">Transmembrane</keyword>
<dbReference type="Proteomes" id="UP000812013">
    <property type="component" value="Unassembled WGS sequence"/>
</dbReference>
<evidence type="ECO:0000313" key="4">
    <source>
        <dbReference type="Proteomes" id="UP000812013"/>
    </source>
</evidence>
<proteinExistence type="predicted"/>
<accession>A0ABS6ZJ44</accession>
<name>A0ABS6ZJ44_9ACTN</name>
<sequence length="51" mass="5449">MAAPAPSKTPVARPAYRTEARKPAEHRISPVTFTLLTSAPAVLALVALRPR</sequence>
<feature type="transmembrane region" description="Helical" evidence="2">
    <location>
        <begin position="28"/>
        <end position="48"/>
    </location>
</feature>
<protein>
    <submittedName>
        <fullName evidence="3">Uncharacterized protein</fullName>
    </submittedName>
</protein>
<comment type="caution">
    <text evidence="3">The sequence shown here is derived from an EMBL/GenBank/DDBJ whole genome shotgun (WGS) entry which is preliminary data.</text>
</comment>
<feature type="region of interest" description="Disordered" evidence="1">
    <location>
        <begin position="1"/>
        <end position="23"/>
    </location>
</feature>
<evidence type="ECO:0000256" key="1">
    <source>
        <dbReference type="SAM" id="MobiDB-lite"/>
    </source>
</evidence>
<organism evidence="3 4">
    <name type="scientific">Streptomyces bambusae</name>
    <dbReference type="NCBI Taxonomy" id="1550616"/>
    <lineage>
        <taxon>Bacteria</taxon>
        <taxon>Bacillati</taxon>
        <taxon>Actinomycetota</taxon>
        <taxon>Actinomycetes</taxon>
        <taxon>Kitasatosporales</taxon>
        <taxon>Streptomycetaceae</taxon>
        <taxon>Streptomyces</taxon>
    </lineage>
</organism>
<keyword evidence="2" id="KW-0472">Membrane</keyword>
<dbReference type="EMBL" id="WTFF01000466">
    <property type="protein sequence ID" value="MBW5486726.1"/>
    <property type="molecule type" value="Genomic_DNA"/>
</dbReference>
<evidence type="ECO:0000256" key="2">
    <source>
        <dbReference type="SAM" id="Phobius"/>
    </source>
</evidence>